<organism evidence="1 2">
    <name type="scientific">Lachnotalea glycerini</name>
    <dbReference type="NCBI Taxonomy" id="1763509"/>
    <lineage>
        <taxon>Bacteria</taxon>
        <taxon>Bacillati</taxon>
        <taxon>Bacillota</taxon>
        <taxon>Clostridia</taxon>
        <taxon>Lachnospirales</taxon>
        <taxon>Lachnospiraceae</taxon>
        <taxon>Lachnotalea</taxon>
    </lineage>
</organism>
<dbReference type="EMBL" id="QICS01000005">
    <property type="protein sequence ID" value="PXV90296.1"/>
    <property type="molecule type" value="Genomic_DNA"/>
</dbReference>
<protein>
    <submittedName>
        <fullName evidence="1">Uncharacterized protein</fullName>
    </submittedName>
</protein>
<dbReference type="InterPro" id="IPR043773">
    <property type="entry name" value="JetA"/>
</dbReference>
<gene>
    <name evidence="1" type="ORF">C8E03_105206</name>
</gene>
<evidence type="ECO:0000313" key="2">
    <source>
        <dbReference type="Proteomes" id="UP000247523"/>
    </source>
</evidence>
<dbReference type="Proteomes" id="UP000247523">
    <property type="component" value="Unassembled WGS sequence"/>
</dbReference>
<comment type="caution">
    <text evidence="1">The sequence shown here is derived from an EMBL/GenBank/DDBJ whole genome shotgun (WGS) entry which is preliminary data.</text>
</comment>
<accession>A0A318EWB7</accession>
<reference evidence="1 2" key="1">
    <citation type="submission" date="2018-05" db="EMBL/GenBank/DDBJ databases">
        <title>Genomic Encyclopedia of Type Strains, Phase IV (KMG-IV): sequencing the most valuable type-strain genomes for metagenomic binning, comparative biology and taxonomic classification.</title>
        <authorList>
            <person name="Goeker M."/>
        </authorList>
    </citation>
    <scope>NUCLEOTIDE SEQUENCE [LARGE SCALE GENOMIC DNA]</scope>
    <source>
        <strain evidence="1 2">DSM 28816</strain>
    </source>
</reference>
<dbReference type="Pfam" id="PF18982">
    <property type="entry name" value="JetA"/>
    <property type="match status" value="1"/>
</dbReference>
<evidence type="ECO:0000313" key="1">
    <source>
        <dbReference type="EMBL" id="PXV90296.1"/>
    </source>
</evidence>
<dbReference type="AlphaFoldDB" id="A0A318EWB7"/>
<name>A0A318EWB7_9FIRM</name>
<dbReference type="RefSeq" id="WP_110291146.1">
    <property type="nucleotide sequence ID" value="NZ_QICS01000005.1"/>
</dbReference>
<sequence>MKGIYNIPEQFFSLFKSRNRYIYIESLLLIYDEYLYNDYFLSKETCIQLLADCFSNRLVDISADDTEEDTDKLEPIATRIFTKLVKFGWLRKIEDYGAFKTNVVIPDYASIFIETFQKLDNPQADETDLYIQNVYTNLYSFYHDNKAGIELLKTAMVNTAKLNRALQDMLHNMDKFFEALLKQESYEALLQEHLNGYVENVVNKKYALLKTGDNFYIYKNDIKTLLKKIREDEQRQLMLRQRMQLSRIDSEKIEQEMNEILDHVERGVANMEKRIARIDSEHSKYIRATVRRLEYMLNNDDNVKGNVVKLLGMMNERRKDSILEKIADTILLNDFTIISQEAMYQKRGKKKTFEDTIATEENATEDLSLEEILKLNQNKNRYSKKEIESFILQRMEQGVYTTNEASVKTQGEFELLILAYDYSIRKKSPFRVNKYKQAIIQNDRYSYPKLTFELKKETLQENKEERDDSVL</sequence>
<proteinExistence type="predicted"/>